<dbReference type="Proteomes" id="UP000008206">
    <property type="component" value="Chromosome"/>
</dbReference>
<organism evidence="1 2">
    <name type="scientific">Gloeothece verrucosa (strain PCC 7822)</name>
    <name type="common">Cyanothece sp. (strain PCC 7822)</name>
    <dbReference type="NCBI Taxonomy" id="497965"/>
    <lineage>
        <taxon>Bacteria</taxon>
        <taxon>Bacillati</taxon>
        <taxon>Cyanobacteriota</taxon>
        <taxon>Cyanophyceae</taxon>
        <taxon>Oscillatoriophycideae</taxon>
        <taxon>Chroococcales</taxon>
        <taxon>Aphanothecaceae</taxon>
        <taxon>Gloeothece</taxon>
        <taxon>Gloeothece verrucosa</taxon>
    </lineage>
</organism>
<dbReference type="eggNOG" id="COG4678">
    <property type="taxonomic scope" value="Bacteria"/>
</dbReference>
<gene>
    <name evidence="1" type="ordered locus">Cyan7822_0854</name>
</gene>
<dbReference type="STRING" id="497965.Cyan7822_0854"/>
<sequence>MHDVNLTKPNPQKGIYYEFSPERWAWLDLIAWSEGTDKKIEQNANLGYTLYSSRNYKTLERIQDTETGYDVTFGFREVADLSKHPKIHVPFGNTTSTAFGRYQIMDFTDAWIRDYLQKNNFPLLPSYQPEYQDQMCLLLIDAKREALKYVDLGLKGLEEALNRLSYEWASLPPGRYGQGFHPFDICKDIYTKSLEKWEKVPTPK</sequence>
<evidence type="ECO:0000313" key="1">
    <source>
        <dbReference type="EMBL" id="ADN12874.1"/>
    </source>
</evidence>
<dbReference type="EMBL" id="CP002198">
    <property type="protein sequence ID" value="ADN12874.1"/>
    <property type="molecule type" value="Genomic_DNA"/>
</dbReference>
<evidence type="ECO:0000313" key="2">
    <source>
        <dbReference type="Proteomes" id="UP000008206"/>
    </source>
</evidence>
<dbReference type="OrthoDB" id="481043at2"/>
<proteinExistence type="predicted"/>
<reference evidence="2" key="1">
    <citation type="journal article" date="2011" name="MBio">
        <title>Novel metabolic attributes of the genus Cyanothece, comprising a group of unicellular nitrogen-fixing Cyanobacteria.</title>
        <authorList>
            <person name="Bandyopadhyay A."/>
            <person name="Elvitigala T."/>
            <person name="Welsh E."/>
            <person name="Stockel J."/>
            <person name="Liberton M."/>
            <person name="Min H."/>
            <person name="Sherman L.A."/>
            <person name="Pakrasi H.B."/>
        </authorList>
    </citation>
    <scope>NUCLEOTIDE SEQUENCE [LARGE SCALE GENOMIC DNA]</scope>
    <source>
        <strain evidence="2">PCC 7822</strain>
    </source>
</reference>
<keyword evidence="2" id="KW-1185">Reference proteome</keyword>
<dbReference type="SUPFAM" id="SSF53955">
    <property type="entry name" value="Lysozyme-like"/>
    <property type="match status" value="1"/>
</dbReference>
<dbReference type="CAZy" id="GH104">
    <property type="family name" value="Glycoside Hydrolase Family 104"/>
</dbReference>
<protein>
    <submittedName>
        <fullName evidence="1">Muramidase (Phage lambda lysozyme)-like protein</fullName>
    </submittedName>
</protein>
<dbReference type="AlphaFoldDB" id="E0UCB7"/>
<dbReference type="InterPro" id="IPR023346">
    <property type="entry name" value="Lysozyme-like_dom_sf"/>
</dbReference>
<dbReference type="HOGENOM" id="CLU_1341415_0_0_3"/>
<accession>E0UCB7</accession>
<dbReference type="KEGG" id="cyj:Cyan7822_0854"/>
<name>E0UCB7_GLOV7</name>
<dbReference type="RefSeq" id="WP_013320984.1">
    <property type="nucleotide sequence ID" value="NC_014501.1"/>
</dbReference>
<dbReference type="Gene3D" id="1.10.530.10">
    <property type="match status" value="1"/>
</dbReference>